<dbReference type="PANTHER" id="PTHR10920:SF18">
    <property type="entry name" value="RRNA METHYLTRANSFERASE 2, MITOCHONDRIAL"/>
    <property type="match status" value="1"/>
</dbReference>
<keyword evidence="1 11" id="KW-0698">rRNA processing</keyword>
<dbReference type="GO" id="GO:0005737">
    <property type="term" value="C:cytoplasm"/>
    <property type="evidence" value="ECO:0007669"/>
    <property type="project" value="UniProtKB-SubCell"/>
</dbReference>
<evidence type="ECO:0000256" key="10">
    <source>
        <dbReference type="ARBA" id="ARBA00048970"/>
    </source>
</evidence>
<comment type="function">
    <text evidence="5 11">Specifically methylates the uridine in position 2552 of 23S rRNA at the 2'-O position of the ribose in the fully assembled 50S ribosomal subunit.</text>
</comment>
<dbReference type="InterPro" id="IPR002877">
    <property type="entry name" value="RNA_MeTrfase_FtsJ_dom"/>
</dbReference>
<dbReference type="AlphaFoldDB" id="K0PD67"/>
<dbReference type="SUPFAM" id="SSF53335">
    <property type="entry name" value="S-adenosyl-L-methionine-dependent methyltransferases"/>
    <property type="match status" value="1"/>
</dbReference>
<gene>
    <name evidence="11" type="primary">rlmE</name>
    <name evidence="11" type="synonym">ftsJ</name>
    <name evidence="11" type="synonym">rrmJ</name>
    <name evidence="15" type="ORF">BN77_1672</name>
</gene>
<dbReference type="HAMAP" id="MF_01547">
    <property type="entry name" value="RNA_methyltr_E"/>
    <property type="match status" value="1"/>
</dbReference>
<evidence type="ECO:0000313" key="15">
    <source>
        <dbReference type="EMBL" id="CCM74536.1"/>
    </source>
</evidence>
<accession>K0PD67</accession>
<sequence>MAKPTIAGNRTGRKLGQRVKNKKMKASSRQWLQRHINDPYVQRAQLEGYRARAAFKLLEIDEKHNILKGARRIIDLGAAPGSWSQIAAKVTGSTDEDIRVAAIDFLEMDQLPGVKILQLDFLDPSAPAQLIEAVGGTPDLVISDMAAPTTGHHRTDHLRTMHLCEVAAHFAVEVLGEGGHFLAKTFQGGTERDLLNMLKRHFKQVVHVKPASSRAESVEMFLLAKGFKGRQAEPDAKEA</sequence>
<keyword evidence="4 11" id="KW-0949">S-adenosyl-L-methionine</keyword>
<dbReference type="RefSeq" id="WP_007530316.1">
    <property type="nucleotide sequence ID" value="NZ_HF536772.1"/>
</dbReference>
<evidence type="ECO:0000256" key="7">
    <source>
        <dbReference type="ARBA" id="ARBA00041129"/>
    </source>
</evidence>
<dbReference type="eggNOG" id="COG0293">
    <property type="taxonomic scope" value="Bacteria"/>
</dbReference>
<evidence type="ECO:0000256" key="4">
    <source>
        <dbReference type="ARBA" id="ARBA00022691"/>
    </source>
</evidence>
<evidence type="ECO:0000256" key="12">
    <source>
        <dbReference type="PIRSR" id="PIRSR005461-1"/>
    </source>
</evidence>
<evidence type="ECO:0000256" key="8">
    <source>
        <dbReference type="ARBA" id="ARBA00041995"/>
    </source>
</evidence>
<feature type="binding site" evidence="11">
    <location>
        <position position="120"/>
    </location>
    <ligand>
        <name>S-adenosyl-L-methionine</name>
        <dbReference type="ChEBI" id="CHEBI:59789"/>
    </ligand>
</feature>
<evidence type="ECO:0000256" key="9">
    <source>
        <dbReference type="ARBA" id="ARBA00042745"/>
    </source>
</evidence>
<dbReference type="InterPro" id="IPR029063">
    <property type="entry name" value="SAM-dependent_MTases_sf"/>
</dbReference>
<dbReference type="Pfam" id="PF01728">
    <property type="entry name" value="FtsJ"/>
    <property type="match status" value="1"/>
</dbReference>
<dbReference type="PANTHER" id="PTHR10920">
    <property type="entry name" value="RIBOSOMAL RNA METHYLTRANSFERASE"/>
    <property type="match status" value="1"/>
</dbReference>
<evidence type="ECO:0000256" key="5">
    <source>
        <dbReference type="ARBA" id="ARBA00037569"/>
    </source>
</evidence>
<evidence type="ECO:0000313" key="16">
    <source>
        <dbReference type="Proteomes" id="UP000009319"/>
    </source>
</evidence>
<dbReference type="InterPro" id="IPR050082">
    <property type="entry name" value="RNA_methyltr_RlmE"/>
</dbReference>
<evidence type="ECO:0000256" key="6">
    <source>
        <dbReference type="ARBA" id="ARBA00038861"/>
    </source>
</evidence>
<feature type="region of interest" description="Disordered" evidence="13">
    <location>
        <begin position="1"/>
        <end position="20"/>
    </location>
</feature>
<keyword evidence="2 11" id="KW-0489">Methyltransferase</keyword>
<dbReference type="EMBL" id="CANI01000006">
    <property type="protein sequence ID" value="CCM74536.1"/>
    <property type="molecule type" value="Genomic_DNA"/>
</dbReference>
<comment type="similarity">
    <text evidence="11">Belongs to the class I-like SAM-binding methyltransferase superfamily. RNA methyltransferase RlmE family.</text>
</comment>
<evidence type="ECO:0000256" key="1">
    <source>
        <dbReference type="ARBA" id="ARBA00022552"/>
    </source>
</evidence>
<feature type="binding site" evidence="11">
    <location>
        <position position="81"/>
    </location>
    <ligand>
        <name>S-adenosyl-L-methionine</name>
        <dbReference type="ChEBI" id="CHEBI:59789"/>
    </ligand>
</feature>
<dbReference type="HOGENOM" id="CLU_009422_4_0_5"/>
<evidence type="ECO:0000256" key="3">
    <source>
        <dbReference type="ARBA" id="ARBA00022679"/>
    </source>
</evidence>
<dbReference type="InterPro" id="IPR015507">
    <property type="entry name" value="rRNA-MeTfrase_E"/>
</dbReference>
<comment type="caution">
    <text evidence="15">The sequence shown here is derived from an EMBL/GenBank/DDBJ whole genome shotgun (WGS) entry which is preliminary data.</text>
</comment>
<evidence type="ECO:0000256" key="2">
    <source>
        <dbReference type="ARBA" id="ARBA00022603"/>
    </source>
</evidence>
<name>K0PD67_9HYPH</name>
<dbReference type="Gene3D" id="3.40.50.150">
    <property type="entry name" value="Vaccinia Virus protein VP39"/>
    <property type="match status" value="1"/>
</dbReference>
<feature type="binding site" evidence="11">
    <location>
        <position position="144"/>
    </location>
    <ligand>
        <name>S-adenosyl-L-methionine</name>
        <dbReference type="ChEBI" id="CHEBI:59789"/>
    </ligand>
</feature>
<evidence type="ECO:0000256" key="11">
    <source>
        <dbReference type="HAMAP-Rule" id="MF_01547"/>
    </source>
</evidence>
<reference evidence="15 16" key="1">
    <citation type="journal article" date="2013" name="Genome Announc.">
        <title>Draft Genome Sequence of Rhizobium mesoamericanum STM3625, a Nitrogen-Fixing Symbiont of Mimosa pudica Isolated in French Guiana (South America).</title>
        <authorList>
            <person name="Moulin L."/>
            <person name="Mornico D."/>
            <person name="Melkonian R."/>
            <person name="Klonowska A."/>
        </authorList>
    </citation>
    <scope>NUCLEOTIDE SEQUENCE [LARGE SCALE GENOMIC DNA]</scope>
    <source>
        <strain evidence="15 16">STM3625</strain>
    </source>
</reference>
<feature type="active site" description="Proton acceptor" evidence="11 12">
    <location>
        <position position="184"/>
    </location>
</feature>
<evidence type="ECO:0000256" key="13">
    <source>
        <dbReference type="SAM" id="MobiDB-lite"/>
    </source>
</evidence>
<evidence type="ECO:0000259" key="14">
    <source>
        <dbReference type="Pfam" id="PF01728"/>
    </source>
</evidence>
<dbReference type="GO" id="GO:0008650">
    <property type="term" value="F:rRNA (uridine-2'-O-)-methyltransferase activity"/>
    <property type="evidence" value="ECO:0007669"/>
    <property type="project" value="UniProtKB-UniRule"/>
</dbReference>
<comment type="catalytic activity">
    <reaction evidence="10 11">
        <text>uridine(2552) in 23S rRNA + S-adenosyl-L-methionine = 2'-O-methyluridine(2552) in 23S rRNA + S-adenosyl-L-homocysteine + H(+)</text>
        <dbReference type="Rhea" id="RHEA:42720"/>
        <dbReference type="Rhea" id="RHEA-COMP:10202"/>
        <dbReference type="Rhea" id="RHEA-COMP:10203"/>
        <dbReference type="ChEBI" id="CHEBI:15378"/>
        <dbReference type="ChEBI" id="CHEBI:57856"/>
        <dbReference type="ChEBI" id="CHEBI:59789"/>
        <dbReference type="ChEBI" id="CHEBI:65315"/>
        <dbReference type="ChEBI" id="CHEBI:74478"/>
        <dbReference type="EC" id="2.1.1.166"/>
    </reaction>
</comment>
<organism evidence="15 16">
    <name type="scientific">Rhizobium mesoamericanum STM3625</name>
    <dbReference type="NCBI Taxonomy" id="1211777"/>
    <lineage>
        <taxon>Bacteria</taxon>
        <taxon>Pseudomonadati</taxon>
        <taxon>Pseudomonadota</taxon>
        <taxon>Alphaproteobacteria</taxon>
        <taxon>Hyphomicrobiales</taxon>
        <taxon>Rhizobiaceae</taxon>
        <taxon>Rhizobium/Agrobacterium group</taxon>
        <taxon>Rhizobium</taxon>
    </lineage>
</organism>
<dbReference type="PIRSF" id="PIRSF005461">
    <property type="entry name" value="23S_rRNA_mtase"/>
    <property type="match status" value="1"/>
</dbReference>
<protein>
    <recommendedName>
        <fullName evidence="7 11">Ribosomal RNA large subunit methyltransferase E</fullName>
        <ecNumber evidence="6 11">2.1.1.166</ecNumber>
    </recommendedName>
    <alternativeName>
        <fullName evidence="9 11">23S rRNA Um2552 methyltransferase</fullName>
    </alternativeName>
    <alternativeName>
        <fullName evidence="8 11">rRNA (uridine-2'-O-)-methyltransferase</fullName>
    </alternativeName>
</protein>
<keyword evidence="11" id="KW-0963">Cytoplasm</keyword>
<dbReference type="Proteomes" id="UP000009319">
    <property type="component" value="Unassembled WGS sequence"/>
</dbReference>
<comment type="subcellular location">
    <subcellularLocation>
        <location evidence="11">Cytoplasm</location>
    </subcellularLocation>
</comment>
<keyword evidence="3 11" id="KW-0808">Transferase</keyword>
<feature type="domain" description="Ribosomal RNA methyltransferase FtsJ" evidence="14">
    <location>
        <begin position="49"/>
        <end position="227"/>
    </location>
</feature>
<feature type="binding site" evidence="11">
    <location>
        <position position="83"/>
    </location>
    <ligand>
        <name>S-adenosyl-L-methionine</name>
        <dbReference type="ChEBI" id="CHEBI:59789"/>
    </ligand>
</feature>
<dbReference type="EC" id="2.1.1.166" evidence="6 11"/>
<keyword evidence="16" id="KW-1185">Reference proteome</keyword>
<proteinExistence type="inferred from homology"/>
<feature type="binding site" evidence="11">
    <location>
        <position position="104"/>
    </location>
    <ligand>
        <name>S-adenosyl-L-methionine</name>
        <dbReference type="ChEBI" id="CHEBI:59789"/>
    </ligand>
</feature>
<feature type="compositionally biased region" description="Basic residues" evidence="13">
    <location>
        <begin position="11"/>
        <end position="20"/>
    </location>
</feature>
<dbReference type="STRING" id="1211777.BN77_1672"/>